<sequence>MPEREYDPTLQSPSERRSLLS</sequence>
<evidence type="ECO:0000313" key="2">
    <source>
        <dbReference type="EMBL" id="KKL76251.1"/>
    </source>
</evidence>
<comment type="caution">
    <text evidence="2">The sequence shown here is derived from an EMBL/GenBank/DDBJ whole genome shotgun (WGS) entry which is preliminary data.</text>
</comment>
<accession>A0A0F9FCW1</accession>
<reference evidence="2" key="1">
    <citation type="journal article" date="2015" name="Nature">
        <title>Complex archaea that bridge the gap between prokaryotes and eukaryotes.</title>
        <authorList>
            <person name="Spang A."/>
            <person name="Saw J.H."/>
            <person name="Jorgensen S.L."/>
            <person name="Zaremba-Niedzwiedzka K."/>
            <person name="Martijn J."/>
            <person name="Lind A.E."/>
            <person name="van Eijk R."/>
            <person name="Schleper C."/>
            <person name="Guy L."/>
            <person name="Ettema T.J."/>
        </authorList>
    </citation>
    <scope>NUCLEOTIDE SEQUENCE</scope>
</reference>
<organism evidence="2">
    <name type="scientific">marine sediment metagenome</name>
    <dbReference type="NCBI Taxonomy" id="412755"/>
    <lineage>
        <taxon>unclassified sequences</taxon>
        <taxon>metagenomes</taxon>
        <taxon>ecological metagenomes</taxon>
    </lineage>
</organism>
<protein>
    <submittedName>
        <fullName evidence="2">Uncharacterized protein</fullName>
    </submittedName>
</protein>
<feature type="region of interest" description="Disordered" evidence="1">
    <location>
        <begin position="1"/>
        <end position="21"/>
    </location>
</feature>
<dbReference type="EMBL" id="LAZR01024105">
    <property type="protein sequence ID" value="KKL76251.1"/>
    <property type="molecule type" value="Genomic_DNA"/>
</dbReference>
<dbReference type="AlphaFoldDB" id="A0A0F9FCW1"/>
<evidence type="ECO:0000256" key="1">
    <source>
        <dbReference type="SAM" id="MobiDB-lite"/>
    </source>
</evidence>
<proteinExistence type="predicted"/>
<feature type="non-terminal residue" evidence="2">
    <location>
        <position position="21"/>
    </location>
</feature>
<name>A0A0F9FCW1_9ZZZZ</name>
<gene>
    <name evidence="2" type="ORF">LCGC14_2046740</name>
</gene>